<dbReference type="RefSeq" id="WP_169209032.1">
    <property type="nucleotide sequence ID" value="NZ_JAATNW010000001.1"/>
</dbReference>
<dbReference type="CDD" id="cd01949">
    <property type="entry name" value="GGDEF"/>
    <property type="match status" value="1"/>
</dbReference>
<evidence type="ECO:0000313" key="5">
    <source>
        <dbReference type="EMBL" id="NMH58454.1"/>
    </source>
</evidence>
<evidence type="ECO:0000259" key="4">
    <source>
        <dbReference type="PROSITE" id="PS50887"/>
    </source>
</evidence>
<dbReference type="Gene3D" id="3.30.70.270">
    <property type="match status" value="1"/>
</dbReference>
<dbReference type="InterPro" id="IPR029787">
    <property type="entry name" value="Nucleotide_cyclase"/>
</dbReference>
<organism evidence="5 6">
    <name type="scientific">Alteromonas ponticola</name>
    <dbReference type="NCBI Taxonomy" id="2720613"/>
    <lineage>
        <taxon>Bacteria</taxon>
        <taxon>Pseudomonadati</taxon>
        <taxon>Pseudomonadota</taxon>
        <taxon>Gammaproteobacteria</taxon>
        <taxon>Alteromonadales</taxon>
        <taxon>Alteromonadaceae</taxon>
        <taxon>Alteromonas/Salinimonas group</taxon>
        <taxon>Alteromonas</taxon>
    </lineage>
</organism>
<feature type="transmembrane region" description="Helical" evidence="3">
    <location>
        <begin position="70"/>
        <end position="88"/>
    </location>
</feature>
<keyword evidence="3" id="KW-0472">Membrane</keyword>
<feature type="transmembrane region" description="Helical" evidence="3">
    <location>
        <begin position="94"/>
        <end position="113"/>
    </location>
</feature>
<feature type="transmembrane region" description="Helical" evidence="3">
    <location>
        <begin position="46"/>
        <end position="63"/>
    </location>
</feature>
<keyword evidence="6" id="KW-1185">Reference proteome</keyword>
<sequence>MIKWFQRLSLSEDEFLYKSSLRIAVVFIIMGLPFAVNHLINGQTVLAVYSLGIIAVLALNAISTIKLKRYHTDLILFGLVPAVTVFLIELLFTQGVFGCLWCYPAIIACYFMLPERRAWVASGFMLLLLIPNIWLIFDTALAIRTSITLIMVASFTAIFIRVIAVQHEKLKQLAVTDELTGLRNKRSLEEELTKIIEQSKRGAVPIAAVTFEIDHFKRISDQLGENVADGVLKGVSSFLKQRCRKVDLLYRIADEKFLVVLFNAPIEKANLVAEQLRVSIEKLYLLQGTNVTASFGIAGIIGTDDWRAWLQRAEQRLLKAKQAGRNQIVSSDEQVK</sequence>
<dbReference type="PANTHER" id="PTHR45138">
    <property type="entry name" value="REGULATORY COMPONENTS OF SENSORY TRANSDUCTION SYSTEM"/>
    <property type="match status" value="1"/>
</dbReference>
<protein>
    <recommendedName>
        <fullName evidence="1">diguanylate cyclase</fullName>
        <ecNumber evidence="1">2.7.7.65</ecNumber>
    </recommendedName>
</protein>
<keyword evidence="3" id="KW-1133">Transmembrane helix</keyword>
<comment type="catalytic activity">
    <reaction evidence="2">
        <text>2 GTP = 3',3'-c-di-GMP + 2 diphosphate</text>
        <dbReference type="Rhea" id="RHEA:24898"/>
        <dbReference type="ChEBI" id="CHEBI:33019"/>
        <dbReference type="ChEBI" id="CHEBI:37565"/>
        <dbReference type="ChEBI" id="CHEBI:58805"/>
        <dbReference type="EC" id="2.7.7.65"/>
    </reaction>
</comment>
<accession>A0ABX1QW32</accession>
<evidence type="ECO:0000256" key="2">
    <source>
        <dbReference type="ARBA" id="ARBA00034247"/>
    </source>
</evidence>
<evidence type="ECO:0000256" key="3">
    <source>
        <dbReference type="SAM" id="Phobius"/>
    </source>
</evidence>
<dbReference type="NCBIfam" id="TIGR00254">
    <property type="entry name" value="GGDEF"/>
    <property type="match status" value="1"/>
</dbReference>
<name>A0ABX1QW32_9ALTE</name>
<dbReference type="PANTHER" id="PTHR45138:SF9">
    <property type="entry name" value="DIGUANYLATE CYCLASE DGCM-RELATED"/>
    <property type="match status" value="1"/>
</dbReference>
<dbReference type="PROSITE" id="PS50887">
    <property type="entry name" value="GGDEF"/>
    <property type="match status" value="1"/>
</dbReference>
<dbReference type="EMBL" id="JAATNW010000001">
    <property type="protein sequence ID" value="NMH58454.1"/>
    <property type="molecule type" value="Genomic_DNA"/>
</dbReference>
<reference evidence="5 6" key="1">
    <citation type="submission" date="2020-03" db="EMBL/GenBank/DDBJ databases">
        <title>Alteromonas ponticola sp. nov., isolated from seawater.</title>
        <authorList>
            <person name="Yoon J.-H."/>
            <person name="Kim Y.-O."/>
        </authorList>
    </citation>
    <scope>NUCLEOTIDE SEQUENCE [LARGE SCALE GENOMIC DNA]</scope>
    <source>
        <strain evidence="5 6">MYP5</strain>
    </source>
</reference>
<comment type="caution">
    <text evidence="5">The sequence shown here is derived from an EMBL/GenBank/DDBJ whole genome shotgun (WGS) entry which is preliminary data.</text>
</comment>
<feature type="transmembrane region" description="Helical" evidence="3">
    <location>
        <begin position="21"/>
        <end position="40"/>
    </location>
</feature>
<evidence type="ECO:0000313" key="6">
    <source>
        <dbReference type="Proteomes" id="UP000709336"/>
    </source>
</evidence>
<proteinExistence type="predicted"/>
<dbReference type="EC" id="2.7.7.65" evidence="1"/>
<keyword evidence="3" id="KW-0812">Transmembrane</keyword>
<feature type="transmembrane region" description="Helical" evidence="3">
    <location>
        <begin position="118"/>
        <end position="137"/>
    </location>
</feature>
<feature type="transmembrane region" description="Helical" evidence="3">
    <location>
        <begin position="143"/>
        <end position="164"/>
    </location>
</feature>
<gene>
    <name evidence="5" type="ORF">HCJ96_00255</name>
</gene>
<dbReference type="Pfam" id="PF00990">
    <property type="entry name" value="GGDEF"/>
    <property type="match status" value="1"/>
</dbReference>
<dbReference type="InterPro" id="IPR043128">
    <property type="entry name" value="Rev_trsase/Diguanyl_cyclase"/>
</dbReference>
<dbReference type="InterPro" id="IPR050469">
    <property type="entry name" value="Diguanylate_Cyclase"/>
</dbReference>
<evidence type="ECO:0000256" key="1">
    <source>
        <dbReference type="ARBA" id="ARBA00012528"/>
    </source>
</evidence>
<dbReference type="Proteomes" id="UP000709336">
    <property type="component" value="Unassembled WGS sequence"/>
</dbReference>
<dbReference type="InterPro" id="IPR000160">
    <property type="entry name" value="GGDEF_dom"/>
</dbReference>
<feature type="domain" description="GGDEF" evidence="4">
    <location>
        <begin position="204"/>
        <end position="333"/>
    </location>
</feature>
<dbReference type="SUPFAM" id="SSF55073">
    <property type="entry name" value="Nucleotide cyclase"/>
    <property type="match status" value="1"/>
</dbReference>
<dbReference type="SMART" id="SM00267">
    <property type="entry name" value="GGDEF"/>
    <property type="match status" value="1"/>
</dbReference>